<dbReference type="Proteomes" id="UP000528322">
    <property type="component" value="Unassembled WGS sequence"/>
</dbReference>
<dbReference type="PANTHER" id="PTHR30595">
    <property type="entry name" value="GLPR-RELATED TRANSCRIPTIONAL REPRESSOR"/>
    <property type="match status" value="1"/>
</dbReference>
<organism evidence="1 2">
    <name type="scientific">Desulfurispira natronophila</name>
    <dbReference type="NCBI Taxonomy" id="682562"/>
    <lineage>
        <taxon>Bacteria</taxon>
        <taxon>Pseudomonadati</taxon>
        <taxon>Chrysiogenota</taxon>
        <taxon>Chrysiogenia</taxon>
        <taxon>Chrysiogenales</taxon>
        <taxon>Chrysiogenaceae</taxon>
        <taxon>Desulfurispira</taxon>
    </lineage>
</organism>
<dbReference type="Pfam" id="PF13749">
    <property type="entry name" value="HATPase_c_4"/>
    <property type="match status" value="1"/>
</dbReference>
<accession>A0A7W7Y4J3</accession>
<proteinExistence type="predicted"/>
<reference evidence="1 2" key="1">
    <citation type="submission" date="2020-08" db="EMBL/GenBank/DDBJ databases">
        <title>Genomic Encyclopedia of Type Strains, Phase IV (KMG-IV): sequencing the most valuable type-strain genomes for metagenomic binning, comparative biology and taxonomic classification.</title>
        <authorList>
            <person name="Goeker M."/>
        </authorList>
    </citation>
    <scope>NUCLEOTIDE SEQUENCE [LARGE SCALE GENOMIC DNA]</scope>
    <source>
        <strain evidence="1 2">DSM 22071</strain>
    </source>
</reference>
<dbReference type="AlphaFoldDB" id="A0A7W7Y4J3"/>
<keyword evidence="2" id="KW-1185">Reference proteome</keyword>
<dbReference type="PANTHER" id="PTHR30595:SF6">
    <property type="entry name" value="SCHLAFEN ALBA-2 DOMAIN-CONTAINING PROTEIN"/>
    <property type="match status" value="1"/>
</dbReference>
<dbReference type="EMBL" id="JACHID010000007">
    <property type="protein sequence ID" value="MBB5021955.1"/>
    <property type="molecule type" value="Genomic_DNA"/>
</dbReference>
<dbReference type="Gene3D" id="3.30.565.60">
    <property type="match status" value="1"/>
</dbReference>
<sequence length="197" mass="22616">MLDKLDIENRTAARITHKERIEQPLWNKVALREAVINAIVHNDYTTEIPPVFVIYSDRIEITSSGGMSTIKSLDDFFAGYSKPINRELMRVFKDLEMVERLGSGLDRILPIYGKDSFKISQNFMKNIFHSDGVGVNVRVNKVYEYIKTHQPIKANQIAQNFPGIAQRTVERWIKQLKDEDKIEFKGAPKTGGYVAKQ</sequence>
<evidence type="ECO:0000313" key="2">
    <source>
        <dbReference type="Proteomes" id="UP000528322"/>
    </source>
</evidence>
<gene>
    <name evidence="1" type="ORF">HNR37_001272</name>
</gene>
<protein>
    <submittedName>
        <fullName evidence="1">Putative HTH transcriptional regulator</fullName>
    </submittedName>
</protein>
<evidence type="ECO:0000313" key="1">
    <source>
        <dbReference type="EMBL" id="MBB5021955.1"/>
    </source>
</evidence>
<dbReference type="InterPro" id="IPR038475">
    <property type="entry name" value="RecG_C_sf"/>
</dbReference>
<comment type="caution">
    <text evidence="1">The sequence shown here is derived from an EMBL/GenBank/DDBJ whole genome shotgun (WGS) entry which is preliminary data.</text>
</comment>
<name>A0A7W7Y4J3_9BACT</name>